<dbReference type="Pfam" id="PF13444">
    <property type="entry name" value="Acetyltransf_5"/>
    <property type="match status" value="1"/>
</dbReference>
<dbReference type="PROSITE" id="PS50042">
    <property type="entry name" value="CNMP_BINDING_3"/>
    <property type="match status" value="1"/>
</dbReference>
<dbReference type="STRING" id="146817.SAMN04488502_11165"/>
<dbReference type="GO" id="GO:0016740">
    <property type="term" value="F:transferase activity"/>
    <property type="evidence" value="ECO:0007669"/>
    <property type="project" value="UniProtKB-KW"/>
</dbReference>
<keyword evidence="3" id="KW-1185">Reference proteome</keyword>
<proteinExistence type="predicted"/>
<evidence type="ECO:0000259" key="1">
    <source>
        <dbReference type="PROSITE" id="PS50042"/>
    </source>
</evidence>
<feature type="domain" description="Cyclic nucleotide-binding" evidence="1">
    <location>
        <begin position="259"/>
        <end position="358"/>
    </location>
</feature>
<evidence type="ECO:0000313" key="3">
    <source>
        <dbReference type="Proteomes" id="UP000214880"/>
    </source>
</evidence>
<dbReference type="Gene3D" id="2.60.120.10">
    <property type="entry name" value="Jelly Rolls"/>
    <property type="match status" value="1"/>
</dbReference>
<dbReference type="AlphaFoldDB" id="A0A1G9YEG5"/>
<dbReference type="InterPro" id="IPR016181">
    <property type="entry name" value="Acyl_CoA_acyltransferase"/>
</dbReference>
<dbReference type="EMBL" id="FNHB01000011">
    <property type="protein sequence ID" value="SDN07026.1"/>
    <property type="molecule type" value="Genomic_DNA"/>
</dbReference>
<dbReference type="InterPro" id="IPR014710">
    <property type="entry name" value="RmlC-like_jellyroll"/>
</dbReference>
<accession>A0A1G9YEG5</accession>
<gene>
    <name evidence="2" type="ORF">SAMN04488502_11165</name>
</gene>
<dbReference type="Gene3D" id="3.40.630.30">
    <property type="match status" value="1"/>
</dbReference>
<dbReference type="SUPFAM" id="SSF55729">
    <property type="entry name" value="Acyl-CoA N-acyltransferases (Nat)"/>
    <property type="match status" value="1"/>
</dbReference>
<dbReference type="InterPro" id="IPR018490">
    <property type="entry name" value="cNMP-bd_dom_sf"/>
</dbReference>
<dbReference type="RefSeq" id="WP_092074654.1">
    <property type="nucleotide sequence ID" value="NZ_FNHB01000011.1"/>
</dbReference>
<dbReference type="Proteomes" id="UP000214880">
    <property type="component" value="Unassembled WGS sequence"/>
</dbReference>
<name>A0A1G9YEG5_9FIRM</name>
<evidence type="ECO:0000313" key="2">
    <source>
        <dbReference type="EMBL" id="SDN07026.1"/>
    </source>
</evidence>
<dbReference type="InterPro" id="IPR000595">
    <property type="entry name" value="cNMP-bd_dom"/>
</dbReference>
<reference evidence="2 3" key="1">
    <citation type="submission" date="2016-10" db="EMBL/GenBank/DDBJ databases">
        <authorList>
            <person name="de Groot N.N."/>
        </authorList>
    </citation>
    <scope>NUCLEOTIDE SEQUENCE [LARGE SCALE GENOMIC DNA]</scope>
    <source>
        <strain evidence="2 3">DSM 1736</strain>
    </source>
</reference>
<dbReference type="OrthoDB" id="1673783at2"/>
<organism evidence="2 3">
    <name type="scientific">Dendrosporobacter quercicolus</name>
    <dbReference type="NCBI Taxonomy" id="146817"/>
    <lineage>
        <taxon>Bacteria</taxon>
        <taxon>Bacillati</taxon>
        <taxon>Bacillota</taxon>
        <taxon>Negativicutes</taxon>
        <taxon>Selenomonadales</taxon>
        <taxon>Sporomusaceae</taxon>
        <taxon>Dendrosporobacter</taxon>
    </lineage>
</organism>
<dbReference type="SUPFAM" id="SSF51206">
    <property type="entry name" value="cAMP-binding domain-like"/>
    <property type="match status" value="1"/>
</dbReference>
<protein>
    <submittedName>
        <fullName evidence="2">Acetyltransferase (GNAT) domain-containing protein</fullName>
    </submittedName>
</protein>
<sequence length="378" mass="43539">MTPKHLNTVSYTEKATAIEIAVATTREEKLKIYHLRYRIYAEEMRKRFPNMDHLNRLLYDELDEWGILLYAKSGSDIIGTLRINIGEVSDFSPFWVQALSLRRFAQFNNNQKFAYTSKFMVLPAYRNSTVPYLLSSKSYEIYCKQQILFSFGVCNFHLIRLYEQFGFQRFGRNFVDEGYGLLTPYVLLVDDIEHLQTVRSPFFRQARKRTHLNNQAKKWFYAEFAETSSIINSQLVCPEYLWKVLSFRLKASPTQVIAILQGLSDTDAMKFIHRCGVIVQCHSEDRITFQGDTSYAFNILISGILESKKRSIPDSRTILPGQPIGINGLIDHPPHQDGTIAVTNAEVLVLSSLAFPKFCNSYPNIAGQIMQNSMIYPT</sequence>
<keyword evidence="2" id="KW-0808">Transferase</keyword>